<comment type="caution">
    <text evidence="2">The sequence shown here is derived from an EMBL/GenBank/DDBJ whole genome shotgun (WGS) entry which is preliminary data.</text>
</comment>
<evidence type="ECO:0000313" key="2">
    <source>
        <dbReference type="EMBL" id="CAJ0578849.1"/>
    </source>
</evidence>
<keyword evidence="3" id="KW-1185">Reference proteome</keyword>
<evidence type="ECO:0000313" key="3">
    <source>
        <dbReference type="Proteomes" id="UP001177023"/>
    </source>
</evidence>
<accession>A0AA36D3B1</accession>
<gene>
    <name evidence="2" type="ORF">MSPICULIGERA_LOCUS17089</name>
</gene>
<name>A0AA36D3B1_9BILA</name>
<dbReference type="PANTHER" id="PTHR34494">
    <property type="entry name" value="PROTEIN CBG25024"/>
    <property type="match status" value="1"/>
</dbReference>
<dbReference type="EMBL" id="CATQJA010002655">
    <property type="protein sequence ID" value="CAJ0578849.1"/>
    <property type="molecule type" value="Genomic_DNA"/>
</dbReference>
<feature type="domain" description="Endonuclease/exonuclease/phosphatase" evidence="1">
    <location>
        <begin position="403"/>
        <end position="599"/>
    </location>
</feature>
<protein>
    <recommendedName>
        <fullName evidence="1">Endonuclease/exonuclease/phosphatase domain-containing protein</fullName>
    </recommendedName>
</protein>
<dbReference type="AlphaFoldDB" id="A0AA36D3B1"/>
<dbReference type="GO" id="GO:0003824">
    <property type="term" value="F:catalytic activity"/>
    <property type="evidence" value="ECO:0007669"/>
    <property type="project" value="InterPro"/>
</dbReference>
<proteinExistence type="predicted"/>
<evidence type="ECO:0000259" key="1">
    <source>
        <dbReference type="Pfam" id="PF03372"/>
    </source>
</evidence>
<feature type="non-terminal residue" evidence="2">
    <location>
        <position position="628"/>
    </location>
</feature>
<reference evidence="2" key="1">
    <citation type="submission" date="2023-06" db="EMBL/GenBank/DDBJ databases">
        <authorList>
            <person name="Delattre M."/>
        </authorList>
    </citation>
    <scope>NUCLEOTIDE SEQUENCE</scope>
    <source>
        <strain evidence="2">AF72</strain>
    </source>
</reference>
<dbReference type="Pfam" id="PF03372">
    <property type="entry name" value="Exo_endo_phos"/>
    <property type="match status" value="1"/>
</dbReference>
<dbReference type="InterPro" id="IPR005135">
    <property type="entry name" value="Endo/exonuclease/phosphatase"/>
</dbReference>
<sequence>MGNTNTLPVVSQIKSTVQLVTGDVRGALETQEKFLHECPGVAQLTSVVELVATDDVAKFKETNLRSVKTFSNAADGLPVVGHVKAVVHKVVGDDEGAMRAVNSANRSTAVIGGGVGGFLVGGPIGAVAGGISGGAAMDGVMTGVDSAVNGKFTPHGFIAAVDNAIENPSGGAFFDALAVPVMDGVAGYFAGQQTAKIQNGVAKSQLADVVGKRDTMQAKLDAAMFDRKITDGQAIAQGAKINQLTNKITRLESKIGALEPFTDPKTGVTHQIKPAKAIPKTTAAKCGMTATTVADKQQEQEKDRCPNMQKLQELLDQMTITEYQWTIIEELVDKCCPSNFTEPTLSMLKQQQRSSAITMQQLLEKTARYVNMCQRAMQGKCVQRDADEDEEEEDEDDDKIRCLHWNINGISAQLKTDIGFIPWLLMYKPHIILLNEIKAKDWLVEALAGVLGYRVIHVPSSAPNKRSMRGSAIFYRNSKKYICTLRDGKQMEWKNGAPEVEMVWADITLRQGQLYRLVSAYVLRDAHFKVVSQEFEQLADEAYEKVTVIAGDLNMKKSKFLSKWRSAGFTDLLKPDWVTNVTSAHGSETCIDYVMVPTGEESHVDCWEPVRLGGKNFHLPIPFTIGHN</sequence>
<dbReference type="InterPro" id="IPR036691">
    <property type="entry name" value="Endo/exonu/phosph_ase_sf"/>
</dbReference>
<dbReference type="PANTHER" id="PTHR34494:SF1">
    <property type="entry name" value="PROTEIN CBG25024"/>
    <property type="match status" value="1"/>
</dbReference>
<dbReference type="Gene3D" id="3.60.10.10">
    <property type="entry name" value="Endonuclease/exonuclease/phosphatase"/>
    <property type="match status" value="1"/>
</dbReference>
<organism evidence="2 3">
    <name type="scientific">Mesorhabditis spiculigera</name>
    <dbReference type="NCBI Taxonomy" id="96644"/>
    <lineage>
        <taxon>Eukaryota</taxon>
        <taxon>Metazoa</taxon>
        <taxon>Ecdysozoa</taxon>
        <taxon>Nematoda</taxon>
        <taxon>Chromadorea</taxon>
        <taxon>Rhabditida</taxon>
        <taxon>Rhabditina</taxon>
        <taxon>Rhabditomorpha</taxon>
        <taxon>Rhabditoidea</taxon>
        <taxon>Rhabditidae</taxon>
        <taxon>Mesorhabditinae</taxon>
        <taxon>Mesorhabditis</taxon>
    </lineage>
</organism>
<dbReference type="Proteomes" id="UP001177023">
    <property type="component" value="Unassembled WGS sequence"/>
</dbReference>
<dbReference type="SUPFAM" id="SSF56219">
    <property type="entry name" value="DNase I-like"/>
    <property type="match status" value="1"/>
</dbReference>